<dbReference type="PANTHER" id="PTHR42769:SF3">
    <property type="entry name" value="SUPEROXIDE DISMUTASE [FE] 2, CHLOROPLASTIC"/>
    <property type="match status" value="1"/>
</dbReference>
<feature type="binding site" evidence="5">
    <location>
        <position position="29"/>
    </location>
    <ligand>
        <name>Mn(2+)</name>
        <dbReference type="ChEBI" id="CHEBI:29035"/>
    </ligand>
</feature>
<dbReference type="InterPro" id="IPR036324">
    <property type="entry name" value="Mn/Fe_SOD_N_sf"/>
</dbReference>
<feature type="domain" description="Manganese/iron superoxide dismutase C-terminal" evidence="8">
    <location>
        <begin position="98"/>
        <end position="198"/>
    </location>
</feature>
<reference evidence="9 10" key="1">
    <citation type="submission" date="2018-04" db="EMBL/GenBank/DDBJ databases">
        <title>Complete genome sequence of the nitrogen-fixing bacterium Azospirillum humicireducens type strain SgZ-5.</title>
        <authorList>
            <person name="Yu Z."/>
        </authorList>
    </citation>
    <scope>NUCLEOTIDE SEQUENCE [LARGE SCALE GENOMIC DNA]</scope>
    <source>
        <strain evidence="9 10">SgZ-5</strain>
        <plasmid evidence="9 10">pYZ1</plasmid>
    </source>
</reference>
<keyword evidence="10" id="KW-1185">Reference proteome</keyword>
<evidence type="ECO:0000256" key="2">
    <source>
        <dbReference type="ARBA" id="ARBA00012682"/>
    </source>
</evidence>
<comment type="function">
    <text evidence="6">Destroys radicals which are normally produced within the cells and which are toxic to biological systems.</text>
</comment>
<accession>A0A2R4VR00</accession>
<dbReference type="PANTHER" id="PTHR42769">
    <property type="entry name" value="SUPEROXIDE DISMUTASE"/>
    <property type="match status" value="1"/>
</dbReference>
<evidence type="ECO:0000259" key="7">
    <source>
        <dbReference type="Pfam" id="PF00081"/>
    </source>
</evidence>
<protein>
    <recommendedName>
        <fullName evidence="2 6">Superoxide dismutase</fullName>
        <ecNumber evidence="2 6">1.15.1.1</ecNumber>
    </recommendedName>
</protein>
<dbReference type="EMBL" id="CP028902">
    <property type="protein sequence ID" value="AWB06842.1"/>
    <property type="molecule type" value="Genomic_DNA"/>
</dbReference>
<geneLocation type="plasmid" evidence="9 10">
    <name>pYZ1</name>
</geneLocation>
<dbReference type="InterPro" id="IPR019832">
    <property type="entry name" value="Mn/Fe_SOD_C"/>
</dbReference>
<dbReference type="Proteomes" id="UP000077405">
    <property type="component" value="Plasmid pYZ1"/>
</dbReference>
<feature type="binding site" evidence="5">
    <location>
        <position position="164"/>
    </location>
    <ligand>
        <name>Mn(2+)</name>
        <dbReference type="ChEBI" id="CHEBI:29035"/>
    </ligand>
</feature>
<evidence type="ECO:0000256" key="3">
    <source>
        <dbReference type="ARBA" id="ARBA00022723"/>
    </source>
</evidence>
<evidence type="ECO:0000313" key="9">
    <source>
        <dbReference type="EMBL" id="AWB06842.1"/>
    </source>
</evidence>
<dbReference type="EC" id="1.15.1.1" evidence="2 6"/>
<dbReference type="Gene3D" id="1.10.287.990">
    <property type="entry name" value="Fe,Mn superoxide dismutase (SOD) domain"/>
    <property type="match status" value="1"/>
</dbReference>
<organism evidence="9 10">
    <name type="scientific">Azospirillum humicireducens</name>
    <dbReference type="NCBI Taxonomy" id="1226968"/>
    <lineage>
        <taxon>Bacteria</taxon>
        <taxon>Pseudomonadati</taxon>
        <taxon>Pseudomonadota</taxon>
        <taxon>Alphaproteobacteria</taxon>
        <taxon>Rhodospirillales</taxon>
        <taxon>Azospirillaceae</taxon>
        <taxon>Azospirillum</taxon>
    </lineage>
</organism>
<evidence type="ECO:0000256" key="6">
    <source>
        <dbReference type="RuleBase" id="RU000414"/>
    </source>
</evidence>
<evidence type="ECO:0000313" key="10">
    <source>
        <dbReference type="Proteomes" id="UP000077405"/>
    </source>
</evidence>
<dbReference type="InterPro" id="IPR019831">
    <property type="entry name" value="Mn/Fe_SOD_N"/>
</dbReference>
<dbReference type="RefSeq" id="WP_108547147.1">
    <property type="nucleotide sequence ID" value="NZ_CP028902.1"/>
</dbReference>
<dbReference type="SUPFAM" id="SSF46609">
    <property type="entry name" value="Fe,Mn superoxide dismutase (SOD), N-terminal domain"/>
    <property type="match status" value="1"/>
</dbReference>
<dbReference type="SUPFAM" id="SSF54719">
    <property type="entry name" value="Fe,Mn superoxide dismutase (SOD), C-terminal domain"/>
    <property type="match status" value="1"/>
</dbReference>
<feature type="binding site" evidence="5">
    <location>
        <position position="81"/>
    </location>
    <ligand>
        <name>Mn(2+)</name>
        <dbReference type="ChEBI" id="CHEBI:29035"/>
    </ligand>
</feature>
<keyword evidence="3 5" id="KW-0479">Metal-binding</keyword>
<dbReference type="InterPro" id="IPR036314">
    <property type="entry name" value="SOD_C_sf"/>
</dbReference>
<dbReference type="PIRSF" id="PIRSF000349">
    <property type="entry name" value="SODismutase"/>
    <property type="match status" value="1"/>
</dbReference>
<keyword evidence="9" id="KW-0614">Plasmid</keyword>
<evidence type="ECO:0000256" key="4">
    <source>
        <dbReference type="ARBA" id="ARBA00023002"/>
    </source>
</evidence>
<evidence type="ECO:0000259" key="8">
    <source>
        <dbReference type="Pfam" id="PF02777"/>
    </source>
</evidence>
<evidence type="ECO:0000256" key="1">
    <source>
        <dbReference type="ARBA" id="ARBA00008714"/>
    </source>
</evidence>
<dbReference type="GO" id="GO:0046872">
    <property type="term" value="F:metal ion binding"/>
    <property type="evidence" value="ECO:0007669"/>
    <property type="project" value="UniProtKB-KW"/>
</dbReference>
<dbReference type="InterPro" id="IPR019833">
    <property type="entry name" value="Mn/Fe_SOD_BS"/>
</dbReference>
<proteinExistence type="inferred from homology"/>
<dbReference type="Pfam" id="PF02777">
    <property type="entry name" value="Sod_Fe_C"/>
    <property type="match status" value="1"/>
</dbReference>
<comment type="similarity">
    <text evidence="1 6">Belongs to the iron/manganese superoxide dismutase family.</text>
</comment>
<dbReference type="KEGG" id="ahu:A6A40_17475"/>
<comment type="catalytic activity">
    <reaction evidence="6">
        <text>2 superoxide + 2 H(+) = H2O2 + O2</text>
        <dbReference type="Rhea" id="RHEA:20696"/>
        <dbReference type="ChEBI" id="CHEBI:15378"/>
        <dbReference type="ChEBI" id="CHEBI:15379"/>
        <dbReference type="ChEBI" id="CHEBI:16240"/>
        <dbReference type="ChEBI" id="CHEBI:18421"/>
        <dbReference type="EC" id="1.15.1.1"/>
    </reaction>
</comment>
<dbReference type="PRINTS" id="PR01703">
    <property type="entry name" value="MNSODISMTASE"/>
</dbReference>
<dbReference type="Gene3D" id="3.55.40.20">
    <property type="entry name" value="Iron/manganese superoxide dismutase, C-terminal domain"/>
    <property type="match status" value="1"/>
</dbReference>
<dbReference type="AlphaFoldDB" id="A0A2R4VR00"/>
<gene>
    <name evidence="9" type="ORF">A6A40_17475</name>
</gene>
<dbReference type="InterPro" id="IPR001189">
    <property type="entry name" value="Mn/Fe_SOD"/>
</dbReference>
<dbReference type="Pfam" id="PF00081">
    <property type="entry name" value="Sod_Fe_N"/>
    <property type="match status" value="1"/>
</dbReference>
<dbReference type="OrthoDB" id="9803125at2"/>
<feature type="binding site" evidence="5">
    <location>
        <position position="168"/>
    </location>
    <ligand>
        <name>Mn(2+)</name>
        <dbReference type="ChEBI" id="CHEBI:29035"/>
    </ligand>
</feature>
<feature type="domain" description="Manganese/iron superoxide dismutase N-terminal" evidence="7">
    <location>
        <begin position="5"/>
        <end position="88"/>
    </location>
</feature>
<name>A0A2R4VR00_9PROT</name>
<evidence type="ECO:0000256" key="5">
    <source>
        <dbReference type="PIRSR" id="PIRSR000349-1"/>
    </source>
</evidence>
<keyword evidence="4 6" id="KW-0560">Oxidoreductase</keyword>
<sequence>MTAAFVLPDLPYAPDALGPAMSLETMNLHHGKHHAAYVAKLNELVPGSAFAGLPLEEVVRKSFADPQAQAIFNNAGQHWNHIHFWSWMKPGGGGAVPGTLERRLIDSFGSVEAFRNGFVKEGVAQFGSGWVWLTEEADGRLALMRTPNGENPLAHGRHALLGCDVWEHAYYVDYRNRRPDYLAAFLEQLVDWESVAARLGQASGATAAG</sequence>
<dbReference type="GO" id="GO:0004784">
    <property type="term" value="F:superoxide dismutase activity"/>
    <property type="evidence" value="ECO:0007669"/>
    <property type="project" value="UniProtKB-EC"/>
</dbReference>
<dbReference type="PROSITE" id="PS00088">
    <property type="entry name" value="SOD_MN"/>
    <property type="match status" value="1"/>
</dbReference>